<dbReference type="GO" id="GO:0003677">
    <property type="term" value="F:DNA binding"/>
    <property type="evidence" value="ECO:0007669"/>
    <property type="project" value="InterPro"/>
</dbReference>
<dbReference type="EMBL" id="AP018560">
    <property type="protein sequence ID" value="BBD81117.1"/>
    <property type="molecule type" value="Genomic_DNA"/>
</dbReference>
<feature type="domain" description="Transposase IS4-like" evidence="2">
    <location>
        <begin position="304"/>
        <end position="444"/>
    </location>
</feature>
<dbReference type="Proteomes" id="UP000270530">
    <property type="component" value="Chromosome"/>
</dbReference>
<reference evidence="5" key="3">
    <citation type="journal article" date="2020" name="Arch. Microbiol.">
        <title>Aerosticca soli gen. nov., sp. nov., an aerobic gammaproteobacterium isolated from crude oil-contaminated soil.</title>
        <authorList>
            <person name="Watanabe M."/>
            <person name="Kojima H."/>
            <person name="Fukui M."/>
        </authorList>
    </citation>
    <scope>NUCLEOTIDE SEQUENCE</scope>
    <source>
        <strain evidence="5">Dysh456</strain>
    </source>
</reference>
<evidence type="ECO:0000313" key="5">
    <source>
        <dbReference type="EMBL" id="BBD81117.1"/>
    </source>
</evidence>
<dbReference type="GO" id="GO:0004803">
    <property type="term" value="F:transposase activity"/>
    <property type="evidence" value="ECO:0007669"/>
    <property type="project" value="InterPro"/>
</dbReference>
<dbReference type="KEGG" id="rbd:ALSL_2447"/>
<dbReference type="RefSeq" id="WP_231700226.1">
    <property type="nucleotide sequence ID" value="NZ_AP018560.1"/>
</dbReference>
<gene>
    <name evidence="4" type="ORF">ALSL_2447</name>
    <name evidence="5" type="ORF">ALSL_2493</name>
</gene>
<dbReference type="PANTHER" id="PTHR33803">
    <property type="entry name" value="IS1478 TRANSPOSASE"/>
    <property type="match status" value="1"/>
</dbReference>
<dbReference type="GO" id="GO:0006313">
    <property type="term" value="P:DNA transposition"/>
    <property type="evidence" value="ECO:0007669"/>
    <property type="project" value="InterPro"/>
</dbReference>
<feature type="coiled-coil region" evidence="1">
    <location>
        <begin position="237"/>
        <end position="264"/>
    </location>
</feature>
<reference evidence="6" key="1">
    <citation type="submission" date="2018-04" db="EMBL/GenBank/DDBJ databases">
        <authorList>
            <person name="Watanabe M."/>
            <person name="Kojima H."/>
        </authorList>
    </citation>
    <scope>NUCLEOTIDE SEQUENCE [LARGE SCALE GENOMIC DNA]</scope>
    <source>
        <strain evidence="6">Dysh456</strain>
    </source>
</reference>
<dbReference type="InterPro" id="IPR002559">
    <property type="entry name" value="Transposase_11"/>
</dbReference>
<dbReference type="InterPro" id="IPR008490">
    <property type="entry name" value="Transposase_InsH_N"/>
</dbReference>
<evidence type="ECO:0000256" key="1">
    <source>
        <dbReference type="SAM" id="Coils"/>
    </source>
</evidence>
<protein>
    <submittedName>
        <fullName evidence="5">Mobile element protein</fullName>
    </submittedName>
</protein>
<keyword evidence="6" id="KW-1185">Reference proteome</keyword>
<dbReference type="KEGG" id="rbd:ALSL_2493"/>
<sequence length="498" mass="56326">MFACPATEDFFRARLDQMIDLRHPLAVLTSRMPWQELEARLSHLFMRKARAGVAMPDLDLFGESPVRAARASNAGRPRVPLRVMIALLYLKHAFNESDEGVVERWGETPTWQFFSGRAYFEHRRPCDATTLVKFRRLLGEEGVEELLAQTINVAVGTGLIKPQELKRVVVDTTVQPKAVAHPTDSRLLETARTKLVQAAKQAGIALKQTFAKEGKDLSRKAGRYAHARQFARMRRVIKRQRTIVARLQREIERKAARLGQAIREALGETLNKAVRIVAQTANRKATEEGRKLYAWHAPEVECINKGKARCPYEFGVKVGIVSTLKHSLILGARAFHGNPYDGHTLQAQIEQATILMQDTGIKPSTAFADLGYRGVEADIADVRLAHRGKIKRLTHEERKLLKRRQAIEPVIGHLKQDHRMDRCHLKGEQGDRLHAVLCAAGYNIRWLLRMITKKGVPFLRRAFLRLIAAVRLIGRWLAQRRPTETSGANPAQLRLRAA</sequence>
<dbReference type="AlphaFoldDB" id="A0A2Z6E7V1"/>
<keyword evidence="1" id="KW-0175">Coiled coil</keyword>
<accession>A0A2Z6E7V1</accession>
<dbReference type="InterPro" id="IPR047710">
    <property type="entry name" value="Transpos_IS5-like"/>
</dbReference>
<name>A0A2Z6E7V1_9GAMM</name>
<reference evidence="6" key="2">
    <citation type="submission" date="2018-06" db="EMBL/GenBank/DDBJ databases">
        <title>Genome sequence of Rhodanobacteraceae bacterium strain Dysh456.</title>
        <authorList>
            <person name="Fukui M."/>
        </authorList>
    </citation>
    <scope>NUCLEOTIDE SEQUENCE [LARGE SCALE GENOMIC DNA]</scope>
    <source>
        <strain evidence="6">Dysh456</strain>
    </source>
</reference>
<feature type="domain" description="Transposase InsH N-terminal" evidence="3">
    <location>
        <begin position="67"/>
        <end position="136"/>
    </location>
</feature>
<dbReference type="PANTHER" id="PTHR33803:SF3">
    <property type="entry name" value="BLL1974 PROTEIN"/>
    <property type="match status" value="1"/>
</dbReference>
<dbReference type="Pfam" id="PF01609">
    <property type="entry name" value="DDE_Tnp_1"/>
    <property type="match status" value="1"/>
</dbReference>
<dbReference type="NCBIfam" id="NF033578">
    <property type="entry name" value="transpos_IS5_1"/>
    <property type="match status" value="1"/>
</dbReference>
<evidence type="ECO:0000259" key="3">
    <source>
        <dbReference type="Pfam" id="PF05598"/>
    </source>
</evidence>
<dbReference type="Pfam" id="PF05598">
    <property type="entry name" value="DUF772"/>
    <property type="match status" value="1"/>
</dbReference>
<proteinExistence type="predicted"/>
<evidence type="ECO:0000259" key="2">
    <source>
        <dbReference type="Pfam" id="PF01609"/>
    </source>
</evidence>
<dbReference type="EMBL" id="AP018560">
    <property type="protein sequence ID" value="BBD81071.1"/>
    <property type="molecule type" value="Genomic_DNA"/>
</dbReference>
<evidence type="ECO:0000313" key="6">
    <source>
        <dbReference type="Proteomes" id="UP000270530"/>
    </source>
</evidence>
<evidence type="ECO:0000313" key="4">
    <source>
        <dbReference type="EMBL" id="BBD81071.1"/>
    </source>
</evidence>
<organism evidence="5 6">
    <name type="scientific">Aerosticca soli</name>
    <dbReference type="NCBI Taxonomy" id="2010829"/>
    <lineage>
        <taxon>Bacteria</taxon>
        <taxon>Pseudomonadati</taxon>
        <taxon>Pseudomonadota</taxon>
        <taxon>Gammaproteobacteria</taxon>
        <taxon>Lysobacterales</taxon>
        <taxon>Rhodanobacteraceae</taxon>
        <taxon>Aerosticca</taxon>
    </lineage>
</organism>